<comment type="catalytic activity">
    <reaction evidence="1">
        <text>Hydrolysis of terminal non-reducing N-acetyl-D-hexosamine residues in N-acetyl-beta-D-hexosaminides.</text>
        <dbReference type="EC" id="3.2.1.52"/>
    </reaction>
</comment>
<evidence type="ECO:0000256" key="2">
    <source>
        <dbReference type="ARBA" id="ARBA00006285"/>
    </source>
</evidence>
<keyword evidence="10" id="KW-1185">Reference proteome</keyword>
<dbReference type="EC" id="3.2.1.52" evidence="3"/>
<dbReference type="InterPro" id="IPR015882">
    <property type="entry name" value="HEX_bac_N"/>
</dbReference>
<keyword evidence="5" id="KW-0326">Glycosidase</keyword>
<comment type="caution">
    <text evidence="9">The sequence shown here is derived from an EMBL/GenBank/DDBJ whole genome shotgun (WGS) entry which is preliminary data.</text>
</comment>
<protein>
    <recommendedName>
        <fullName evidence="3">beta-N-acetylhexosaminidase</fullName>
        <ecNumber evidence="3">3.2.1.52</ecNumber>
    </recommendedName>
</protein>
<evidence type="ECO:0000259" key="8">
    <source>
        <dbReference type="Pfam" id="PF02838"/>
    </source>
</evidence>
<dbReference type="Gene3D" id="3.30.379.10">
    <property type="entry name" value="Chitobiase/beta-hexosaminidase domain 2-like"/>
    <property type="match status" value="1"/>
</dbReference>
<dbReference type="PANTHER" id="PTHR22600">
    <property type="entry name" value="BETA-HEXOSAMINIDASE"/>
    <property type="match status" value="1"/>
</dbReference>
<dbReference type="PANTHER" id="PTHR22600:SF57">
    <property type="entry name" value="BETA-N-ACETYLHEXOSAMINIDASE"/>
    <property type="match status" value="1"/>
</dbReference>
<feature type="domain" description="Beta-hexosaminidase bacterial type N-terminal" evidence="8">
    <location>
        <begin position="29"/>
        <end position="159"/>
    </location>
</feature>
<keyword evidence="4" id="KW-0378">Hydrolase</keyword>
<sequence>MRSQYIKTFIICFLLVPAFGFAQHTPVQKPAIIPQPSEIEWKEDIFTLPERAVVCYNSGAENAAAWMQKLLKNTYTESFTMPGEDCVGFSIHIKEELKESLGEEGYQLKITHNTVFISAAAEAGLFYGIQTFRQMLPSGIEQNRLTEEIRIPQVEITDHPRFAWRGSMLDISRSFFGMDYLKKHLDRMALYKMNRLHLHLTDDQGWRIEIKSKPKLTEIGGQGAVKNGRSGFLTQEDYKELQKYAEARNITIIPEIDMPGHIYAALRAYPELNCDSLTNIKPDMATPPELFHGYEVGWSKLCLEKPEVYDFVSEVMAELSEITTGKYIHIGGDEIDDERYEEFVVKADSIVRENGKTVIGWEEVTQAPVHSDFISQRWNGKTQSVVDTRIIESICTRFYFDHANVPGQENTNNWCQERGVSLKDAYNFENENPNVIGVEAPVWTELVTSDDIADNRLWPRTIAAAEVGWTVSEAKDFNAFLQRLGQHGQRLDNLDINYFRSPSVEWNSENEEGVFSDFMPEEIRIIKIENGK</sequence>
<dbReference type="PRINTS" id="PR00738">
    <property type="entry name" value="GLHYDRLASE20"/>
</dbReference>
<dbReference type="InterPro" id="IPR029018">
    <property type="entry name" value="Hex-like_dom2"/>
</dbReference>
<feature type="signal peptide" evidence="6">
    <location>
        <begin position="1"/>
        <end position="22"/>
    </location>
</feature>
<dbReference type="EMBL" id="JBHTLI010000001">
    <property type="protein sequence ID" value="MFD1094536.1"/>
    <property type="molecule type" value="Genomic_DNA"/>
</dbReference>
<proteinExistence type="inferred from homology"/>
<dbReference type="Pfam" id="PF02838">
    <property type="entry name" value="Glyco_hydro_20b"/>
    <property type="match status" value="1"/>
</dbReference>
<dbReference type="Proteomes" id="UP001597131">
    <property type="component" value="Unassembled WGS sequence"/>
</dbReference>
<evidence type="ECO:0000313" key="10">
    <source>
        <dbReference type="Proteomes" id="UP001597131"/>
    </source>
</evidence>
<accession>A0ABW3NQF6</accession>
<evidence type="ECO:0000259" key="7">
    <source>
        <dbReference type="Pfam" id="PF00728"/>
    </source>
</evidence>
<dbReference type="SUPFAM" id="SSF51445">
    <property type="entry name" value="(Trans)glycosidases"/>
    <property type="match status" value="1"/>
</dbReference>
<feature type="chain" id="PRO_5047108552" description="beta-N-acetylhexosaminidase" evidence="6">
    <location>
        <begin position="23"/>
        <end position="532"/>
    </location>
</feature>
<keyword evidence="6" id="KW-0732">Signal</keyword>
<evidence type="ECO:0000256" key="1">
    <source>
        <dbReference type="ARBA" id="ARBA00001231"/>
    </source>
</evidence>
<evidence type="ECO:0000256" key="4">
    <source>
        <dbReference type="ARBA" id="ARBA00022801"/>
    </source>
</evidence>
<dbReference type="SUPFAM" id="SSF55545">
    <property type="entry name" value="beta-N-acetylhexosaminidase-like domain"/>
    <property type="match status" value="1"/>
</dbReference>
<dbReference type="RefSeq" id="WP_380742454.1">
    <property type="nucleotide sequence ID" value="NZ_JBHTLI010000001.1"/>
</dbReference>
<reference evidence="10" key="1">
    <citation type="journal article" date="2019" name="Int. J. Syst. Evol. Microbiol.">
        <title>The Global Catalogue of Microorganisms (GCM) 10K type strain sequencing project: providing services to taxonomists for standard genome sequencing and annotation.</title>
        <authorList>
            <consortium name="The Broad Institute Genomics Platform"/>
            <consortium name="The Broad Institute Genome Sequencing Center for Infectious Disease"/>
            <person name="Wu L."/>
            <person name="Ma J."/>
        </authorList>
    </citation>
    <scope>NUCLEOTIDE SEQUENCE [LARGE SCALE GENOMIC DNA]</scope>
    <source>
        <strain evidence="10">CCUG 64793</strain>
    </source>
</reference>
<evidence type="ECO:0000313" key="9">
    <source>
        <dbReference type="EMBL" id="MFD1094536.1"/>
    </source>
</evidence>
<gene>
    <name evidence="9" type="ORF">ACFQ3Q_02135</name>
</gene>
<evidence type="ECO:0000256" key="5">
    <source>
        <dbReference type="ARBA" id="ARBA00023295"/>
    </source>
</evidence>
<evidence type="ECO:0000256" key="6">
    <source>
        <dbReference type="SAM" id="SignalP"/>
    </source>
</evidence>
<comment type="similarity">
    <text evidence="2">Belongs to the glycosyl hydrolase 20 family.</text>
</comment>
<dbReference type="Gene3D" id="3.20.20.80">
    <property type="entry name" value="Glycosidases"/>
    <property type="match status" value="1"/>
</dbReference>
<dbReference type="InterPro" id="IPR025705">
    <property type="entry name" value="Beta_hexosaminidase_sua/sub"/>
</dbReference>
<dbReference type="InterPro" id="IPR015883">
    <property type="entry name" value="Glyco_hydro_20_cat"/>
</dbReference>
<dbReference type="Pfam" id="PF00728">
    <property type="entry name" value="Glyco_hydro_20"/>
    <property type="match status" value="1"/>
</dbReference>
<feature type="domain" description="Glycoside hydrolase family 20 catalytic" evidence="7">
    <location>
        <begin position="162"/>
        <end position="341"/>
    </location>
</feature>
<name>A0ABW3NQF6_9FLAO</name>
<organism evidence="9 10">
    <name type="scientific">Salegentibacter chungangensis</name>
    <dbReference type="NCBI Taxonomy" id="1335724"/>
    <lineage>
        <taxon>Bacteria</taxon>
        <taxon>Pseudomonadati</taxon>
        <taxon>Bacteroidota</taxon>
        <taxon>Flavobacteriia</taxon>
        <taxon>Flavobacteriales</taxon>
        <taxon>Flavobacteriaceae</taxon>
        <taxon>Salegentibacter</taxon>
    </lineage>
</organism>
<evidence type="ECO:0000256" key="3">
    <source>
        <dbReference type="ARBA" id="ARBA00012663"/>
    </source>
</evidence>
<dbReference type="InterPro" id="IPR017853">
    <property type="entry name" value="GH"/>
</dbReference>